<dbReference type="CDD" id="cd00859">
    <property type="entry name" value="HisRS_anticodon"/>
    <property type="match status" value="1"/>
</dbReference>
<dbReference type="PROSITE" id="PS50862">
    <property type="entry name" value="AA_TRNA_LIGASE_II"/>
    <property type="match status" value="1"/>
</dbReference>
<dbReference type="InterPro" id="IPR006195">
    <property type="entry name" value="aa-tRNA-synth_II"/>
</dbReference>
<keyword evidence="6 10" id="KW-0067">ATP-binding</keyword>
<comment type="subunit">
    <text evidence="2 10">Homodimer.</text>
</comment>
<feature type="binding site" evidence="11">
    <location>
        <position position="119"/>
    </location>
    <ligand>
        <name>L-histidine</name>
        <dbReference type="ChEBI" id="CHEBI:57595"/>
    </ligand>
</feature>
<organism evidence="13 14">
    <name type="scientific">Aquisalinus flavus</name>
    <dbReference type="NCBI Taxonomy" id="1526572"/>
    <lineage>
        <taxon>Bacteria</taxon>
        <taxon>Pseudomonadati</taxon>
        <taxon>Pseudomonadota</taxon>
        <taxon>Alphaproteobacteria</taxon>
        <taxon>Parvularculales</taxon>
        <taxon>Parvularculaceae</taxon>
        <taxon>Aquisalinus</taxon>
    </lineage>
</organism>
<dbReference type="InterPro" id="IPR045864">
    <property type="entry name" value="aa-tRNA-synth_II/BPL/LPL"/>
</dbReference>
<keyword evidence="5 10" id="KW-0547">Nucleotide-binding</keyword>
<feature type="domain" description="Aminoacyl-transfer RNA synthetases class-II family profile" evidence="12">
    <location>
        <begin position="32"/>
        <end position="381"/>
    </location>
</feature>
<dbReference type="InterPro" id="IPR041715">
    <property type="entry name" value="HisRS-like_core"/>
</dbReference>
<name>A0A8J2V7X0_9PROT</name>
<dbReference type="EC" id="6.1.1.21" evidence="10"/>
<dbReference type="HAMAP" id="MF_00127">
    <property type="entry name" value="His_tRNA_synth"/>
    <property type="match status" value="1"/>
</dbReference>
<evidence type="ECO:0000256" key="6">
    <source>
        <dbReference type="ARBA" id="ARBA00022840"/>
    </source>
</evidence>
<evidence type="ECO:0000256" key="3">
    <source>
        <dbReference type="ARBA" id="ARBA00022490"/>
    </source>
</evidence>
<keyword evidence="14" id="KW-1185">Reference proteome</keyword>
<feature type="binding site" evidence="11">
    <location>
        <position position="133"/>
    </location>
    <ligand>
        <name>L-histidine</name>
        <dbReference type="ChEBI" id="CHEBI:57595"/>
    </ligand>
</feature>
<feature type="binding site" evidence="11">
    <location>
        <begin position="89"/>
        <end position="91"/>
    </location>
    <ligand>
        <name>L-histidine</name>
        <dbReference type="ChEBI" id="CHEBI:57595"/>
    </ligand>
</feature>
<comment type="subcellular location">
    <subcellularLocation>
        <location evidence="10">Cytoplasm</location>
    </subcellularLocation>
</comment>
<dbReference type="InterPro" id="IPR015807">
    <property type="entry name" value="His-tRNA-ligase"/>
</dbReference>
<protein>
    <recommendedName>
        <fullName evidence="10">Histidine--tRNA ligase</fullName>
        <ecNumber evidence="10">6.1.1.21</ecNumber>
    </recommendedName>
    <alternativeName>
        <fullName evidence="10">Histidyl-tRNA synthetase</fullName>
        <shortName evidence="10">HisRS</shortName>
    </alternativeName>
</protein>
<evidence type="ECO:0000313" key="13">
    <source>
        <dbReference type="EMBL" id="GGD18798.1"/>
    </source>
</evidence>
<keyword evidence="8 10" id="KW-0030">Aminoacyl-tRNA synthetase</keyword>
<dbReference type="InterPro" id="IPR033656">
    <property type="entry name" value="HisRS_anticodon"/>
</dbReference>
<dbReference type="AlphaFoldDB" id="A0A8J2V7X0"/>
<accession>A0A8J2V7X0</accession>
<proteinExistence type="inferred from homology"/>
<dbReference type="PANTHER" id="PTHR11476">
    <property type="entry name" value="HISTIDYL-TRNA SYNTHETASE"/>
    <property type="match status" value="1"/>
</dbReference>
<reference evidence="13" key="2">
    <citation type="submission" date="2020-09" db="EMBL/GenBank/DDBJ databases">
        <authorList>
            <person name="Sun Q."/>
            <person name="Zhou Y."/>
        </authorList>
    </citation>
    <scope>NUCLEOTIDE SEQUENCE</scope>
    <source>
        <strain evidence="13">CGMCC 1.12921</strain>
    </source>
</reference>
<dbReference type="SUPFAM" id="SSF55681">
    <property type="entry name" value="Class II aaRS and biotin synthetases"/>
    <property type="match status" value="1"/>
</dbReference>
<comment type="similarity">
    <text evidence="1 10">Belongs to the class-II aminoacyl-tRNA synthetase family.</text>
</comment>
<dbReference type="InterPro" id="IPR004516">
    <property type="entry name" value="HisRS/HisZ"/>
</dbReference>
<feature type="binding site" evidence="11">
    <location>
        <position position="137"/>
    </location>
    <ligand>
        <name>L-histidine</name>
        <dbReference type="ChEBI" id="CHEBI:57595"/>
    </ligand>
</feature>
<gene>
    <name evidence="10 13" type="primary">hisS</name>
    <name evidence="13" type="ORF">GCM10011342_29390</name>
</gene>
<sequence>MTKKDKEFRPKARVPRGFRDRLGEELIAEKAMLERITDVYASYGFDPLETPAFEYTDALGKFLPDVDRPNQGVFSLQDDDEQWMSLRYDLTAPLARFVAEHFDGLPKPFRRYAVGRVWRNEKPGPGRYREFTQCDADSVGAPAPYADTEIAMMFADAVEAAGVPRGDYVIRISDRKLMNGLLDVAGLSGEEQAGQRLVTLRAMDKLDRLGTDGVRQLLGEGRKDDSGDFTDGAKLSGDQADIVMAFMAATKGTNEDTIRALKDIIGASDAGQAGLADMAAMAETLSALGYDETRVLLDLSIVRGLEYYTGPVFEADLTFEVADEKGRPVRFGSVGGGGRYDDLVKRFKGQEVPAVGCSVGVSRLLSALQTREGALAKASGPVIVTVFDKARMADYQLMAAELRAAGIRAEVYLGGSNFGKQMKYADRRDAPVAIIQGEDERANGEIQLKDLILGATLSKEIEDNKAWREDQPAQVSAPREKLVEAVREMLARH</sequence>
<evidence type="ECO:0000256" key="10">
    <source>
        <dbReference type="HAMAP-Rule" id="MF_00127"/>
    </source>
</evidence>
<evidence type="ECO:0000256" key="5">
    <source>
        <dbReference type="ARBA" id="ARBA00022741"/>
    </source>
</evidence>
<evidence type="ECO:0000256" key="1">
    <source>
        <dbReference type="ARBA" id="ARBA00008226"/>
    </source>
</evidence>
<dbReference type="RefSeq" id="WP_188160640.1">
    <property type="nucleotide sequence ID" value="NZ_BMGH01000002.1"/>
</dbReference>
<dbReference type="Gene3D" id="3.30.930.10">
    <property type="entry name" value="Bira Bifunctional Protein, Domain 2"/>
    <property type="match status" value="1"/>
</dbReference>
<keyword evidence="7 10" id="KW-0648">Protein biosynthesis</keyword>
<keyword evidence="3 10" id="KW-0963">Cytoplasm</keyword>
<dbReference type="EMBL" id="BMGH01000002">
    <property type="protein sequence ID" value="GGD18798.1"/>
    <property type="molecule type" value="Genomic_DNA"/>
</dbReference>
<reference evidence="13" key="1">
    <citation type="journal article" date="2014" name="Int. J. Syst. Evol. Microbiol.">
        <title>Complete genome sequence of Corynebacterium casei LMG S-19264T (=DSM 44701T), isolated from a smear-ripened cheese.</title>
        <authorList>
            <consortium name="US DOE Joint Genome Institute (JGI-PGF)"/>
            <person name="Walter F."/>
            <person name="Albersmeier A."/>
            <person name="Kalinowski J."/>
            <person name="Ruckert C."/>
        </authorList>
    </citation>
    <scope>NUCLEOTIDE SEQUENCE</scope>
    <source>
        <strain evidence="13">CGMCC 1.12921</strain>
    </source>
</reference>
<dbReference type="Pfam" id="PF13393">
    <property type="entry name" value="tRNA-synt_His"/>
    <property type="match status" value="1"/>
</dbReference>
<evidence type="ECO:0000259" key="12">
    <source>
        <dbReference type="PROSITE" id="PS50862"/>
    </source>
</evidence>
<feature type="binding site" evidence="11">
    <location>
        <position position="303"/>
    </location>
    <ligand>
        <name>L-histidine</name>
        <dbReference type="ChEBI" id="CHEBI:57595"/>
    </ligand>
</feature>
<dbReference type="GO" id="GO:0005524">
    <property type="term" value="F:ATP binding"/>
    <property type="evidence" value="ECO:0007669"/>
    <property type="project" value="UniProtKB-UniRule"/>
</dbReference>
<dbReference type="GO" id="GO:0006427">
    <property type="term" value="P:histidyl-tRNA aminoacylation"/>
    <property type="evidence" value="ECO:0007669"/>
    <property type="project" value="UniProtKB-UniRule"/>
</dbReference>
<feature type="binding site" evidence="11">
    <location>
        <begin position="307"/>
        <end position="308"/>
    </location>
    <ligand>
        <name>L-histidine</name>
        <dbReference type="ChEBI" id="CHEBI:57595"/>
    </ligand>
</feature>
<evidence type="ECO:0000256" key="9">
    <source>
        <dbReference type="ARBA" id="ARBA00047639"/>
    </source>
</evidence>
<evidence type="ECO:0000313" key="14">
    <source>
        <dbReference type="Proteomes" id="UP000613582"/>
    </source>
</evidence>
<dbReference type="NCBIfam" id="TIGR00442">
    <property type="entry name" value="hisS"/>
    <property type="match status" value="1"/>
</dbReference>
<dbReference type="GO" id="GO:0004821">
    <property type="term" value="F:histidine-tRNA ligase activity"/>
    <property type="evidence" value="ECO:0007669"/>
    <property type="project" value="UniProtKB-UniRule"/>
</dbReference>
<comment type="catalytic activity">
    <reaction evidence="9 10">
        <text>tRNA(His) + L-histidine + ATP = L-histidyl-tRNA(His) + AMP + diphosphate + H(+)</text>
        <dbReference type="Rhea" id="RHEA:17313"/>
        <dbReference type="Rhea" id="RHEA-COMP:9665"/>
        <dbReference type="Rhea" id="RHEA-COMP:9689"/>
        <dbReference type="ChEBI" id="CHEBI:15378"/>
        <dbReference type="ChEBI" id="CHEBI:30616"/>
        <dbReference type="ChEBI" id="CHEBI:33019"/>
        <dbReference type="ChEBI" id="CHEBI:57595"/>
        <dbReference type="ChEBI" id="CHEBI:78442"/>
        <dbReference type="ChEBI" id="CHEBI:78527"/>
        <dbReference type="ChEBI" id="CHEBI:456215"/>
        <dbReference type="EC" id="6.1.1.21"/>
    </reaction>
</comment>
<dbReference type="Pfam" id="PF03129">
    <property type="entry name" value="HGTP_anticodon"/>
    <property type="match status" value="1"/>
</dbReference>
<evidence type="ECO:0000256" key="4">
    <source>
        <dbReference type="ARBA" id="ARBA00022598"/>
    </source>
</evidence>
<dbReference type="Proteomes" id="UP000613582">
    <property type="component" value="Unassembled WGS sequence"/>
</dbReference>
<comment type="caution">
    <text evidence="13">The sequence shown here is derived from an EMBL/GenBank/DDBJ whole genome shotgun (WGS) entry which is preliminary data.</text>
</comment>
<dbReference type="SUPFAM" id="SSF52954">
    <property type="entry name" value="Class II aaRS ABD-related"/>
    <property type="match status" value="1"/>
</dbReference>
<dbReference type="InterPro" id="IPR004154">
    <property type="entry name" value="Anticodon-bd"/>
</dbReference>
<dbReference type="GO" id="GO:0005737">
    <property type="term" value="C:cytoplasm"/>
    <property type="evidence" value="ECO:0007669"/>
    <property type="project" value="UniProtKB-SubCell"/>
</dbReference>
<dbReference type="InterPro" id="IPR036621">
    <property type="entry name" value="Anticodon-bd_dom_sf"/>
</dbReference>
<dbReference type="Gene3D" id="3.40.50.800">
    <property type="entry name" value="Anticodon-binding domain"/>
    <property type="match status" value="1"/>
</dbReference>
<evidence type="ECO:0000256" key="2">
    <source>
        <dbReference type="ARBA" id="ARBA00011738"/>
    </source>
</evidence>
<evidence type="ECO:0000256" key="11">
    <source>
        <dbReference type="PIRSR" id="PIRSR001549-1"/>
    </source>
</evidence>
<dbReference type="PIRSF" id="PIRSF001549">
    <property type="entry name" value="His-tRNA_synth"/>
    <property type="match status" value="1"/>
</dbReference>
<keyword evidence="4 10" id="KW-0436">Ligase</keyword>
<dbReference type="PANTHER" id="PTHR11476:SF7">
    <property type="entry name" value="HISTIDINE--TRNA LIGASE"/>
    <property type="match status" value="1"/>
</dbReference>
<evidence type="ECO:0000256" key="7">
    <source>
        <dbReference type="ARBA" id="ARBA00022917"/>
    </source>
</evidence>
<evidence type="ECO:0000256" key="8">
    <source>
        <dbReference type="ARBA" id="ARBA00023146"/>
    </source>
</evidence>
<dbReference type="CDD" id="cd00773">
    <property type="entry name" value="HisRS-like_core"/>
    <property type="match status" value="1"/>
</dbReference>